<protein>
    <submittedName>
        <fullName evidence="2">DUF2637 domain-containing protein</fullName>
    </submittedName>
</protein>
<evidence type="ECO:0000313" key="3">
    <source>
        <dbReference type="Proteomes" id="UP000666915"/>
    </source>
</evidence>
<evidence type="ECO:0000256" key="1">
    <source>
        <dbReference type="SAM" id="Phobius"/>
    </source>
</evidence>
<keyword evidence="3" id="KW-1185">Reference proteome</keyword>
<keyword evidence="1" id="KW-1133">Transmembrane helix</keyword>
<dbReference type="EMBL" id="JAGEOK010000012">
    <property type="protein sequence ID" value="MBO2439795.1"/>
    <property type="molecule type" value="Genomic_DNA"/>
</dbReference>
<comment type="caution">
    <text evidence="2">The sequence shown here is derived from an EMBL/GenBank/DDBJ whole genome shotgun (WGS) entry which is preliminary data.</text>
</comment>
<gene>
    <name evidence="2" type="ORF">J4557_19920</name>
</gene>
<dbReference type="RefSeq" id="WP_208268233.1">
    <property type="nucleotide sequence ID" value="NZ_BAAAGM010000010.1"/>
</dbReference>
<accession>A0ABS3R0P3</accession>
<sequence length="298" mass="31905">MHDRRFTAGGMSRPTFLAHRATIVLMAVGVLVATGDGFAQSYAGLYRWALEHHLSEWKAESFPLLVDLFVAVGELGLFALALEGHRLRKNGLAWIDAALPFAIATAGWGVSLVFNVGAVGGRFADQATAAVPPVASMLGLLVLLRTVHRLITRHPVATLADDDHVRVSAAVDTPDAAPLPWWPLPAIGAAGQGPSGYDLWDEIEPDEDTARDRGDEEADDLLTVDREKLLDPELAPVLATARDRFAEVLAAGGLPSVRRIRKELRVGHPRAVAVRTALESEVGRERVPESVPAAVPAG</sequence>
<feature type="transmembrane region" description="Helical" evidence="1">
    <location>
        <begin position="62"/>
        <end position="82"/>
    </location>
</feature>
<feature type="transmembrane region" description="Helical" evidence="1">
    <location>
        <begin position="21"/>
        <end position="42"/>
    </location>
</feature>
<organism evidence="2 3">
    <name type="scientific">Actinomadura nitritigenes</name>
    <dbReference type="NCBI Taxonomy" id="134602"/>
    <lineage>
        <taxon>Bacteria</taxon>
        <taxon>Bacillati</taxon>
        <taxon>Actinomycetota</taxon>
        <taxon>Actinomycetes</taxon>
        <taxon>Streptosporangiales</taxon>
        <taxon>Thermomonosporaceae</taxon>
        <taxon>Actinomadura</taxon>
    </lineage>
</organism>
<dbReference type="InterPro" id="IPR021235">
    <property type="entry name" value="DUF2637"/>
</dbReference>
<dbReference type="Proteomes" id="UP000666915">
    <property type="component" value="Unassembled WGS sequence"/>
</dbReference>
<feature type="transmembrane region" description="Helical" evidence="1">
    <location>
        <begin position="94"/>
        <end position="114"/>
    </location>
</feature>
<evidence type="ECO:0000313" key="2">
    <source>
        <dbReference type="EMBL" id="MBO2439795.1"/>
    </source>
</evidence>
<reference evidence="2 3" key="1">
    <citation type="submission" date="2021-03" db="EMBL/GenBank/DDBJ databases">
        <authorList>
            <person name="Kanchanasin P."/>
            <person name="Saeng-In P."/>
            <person name="Phongsopitanun W."/>
            <person name="Yuki M."/>
            <person name="Kudo T."/>
            <person name="Ohkuma M."/>
            <person name="Tanasupawat S."/>
        </authorList>
    </citation>
    <scope>NUCLEOTIDE SEQUENCE [LARGE SCALE GENOMIC DNA]</scope>
    <source>
        <strain evidence="2 3">L46</strain>
    </source>
</reference>
<dbReference type="Pfam" id="PF10935">
    <property type="entry name" value="DUF2637"/>
    <property type="match status" value="1"/>
</dbReference>
<feature type="transmembrane region" description="Helical" evidence="1">
    <location>
        <begin position="126"/>
        <end position="144"/>
    </location>
</feature>
<proteinExistence type="predicted"/>
<keyword evidence="1" id="KW-0472">Membrane</keyword>
<name>A0ABS3R0P3_9ACTN</name>
<keyword evidence="1" id="KW-0812">Transmembrane</keyword>